<reference evidence="2" key="1">
    <citation type="submission" date="2022-07" db="EMBL/GenBank/DDBJ databases">
        <title>Phylogenomic reconstructions and comparative analyses of Kickxellomycotina fungi.</title>
        <authorList>
            <person name="Reynolds N.K."/>
            <person name="Stajich J.E."/>
            <person name="Barry K."/>
            <person name="Grigoriev I.V."/>
            <person name="Crous P."/>
            <person name="Smith M.E."/>
        </authorList>
    </citation>
    <scope>NUCLEOTIDE SEQUENCE</scope>
    <source>
        <strain evidence="2">RSA 1196</strain>
    </source>
</reference>
<feature type="compositionally biased region" description="Basic and acidic residues" evidence="1">
    <location>
        <begin position="27"/>
        <end position="39"/>
    </location>
</feature>
<feature type="non-terminal residue" evidence="2">
    <location>
        <position position="1"/>
    </location>
</feature>
<evidence type="ECO:0000313" key="3">
    <source>
        <dbReference type="Proteomes" id="UP001150925"/>
    </source>
</evidence>
<comment type="caution">
    <text evidence="2">The sequence shown here is derived from an EMBL/GenBank/DDBJ whole genome shotgun (WGS) entry which is preliminary data.</text>
</comment>
<accession>A0A9W8ATP9</accession>
<organism evidence="2 3">
    <name type="scientific">Dispira parvispora</name>
    <dbReference type="NCBI Taxonomy" id="1520584"/>
    <lineage>
        <taxon>Eukaryota</taxon>
        <taxon>Fungi</taxon>
        <taxon>Fungi incertae sedis</taxon>
        <taxon>Zoopagomycota</taxon>
        <taxon>Kickxellomycotina</taxon>
        <taxon>Dimargaritomycetes</taxon>
        <taxon>Dimargaritales</taxon>
        <taxon>Dimargaritaceae</taxon>
        <taxon>Dispira</taxon>
    </lineage>
</organism>
<sequence length="93" mass="10081">RVNKSTSQAEHVVVEASSPPAETPVVSEHDAVDNDDTRPPAKSSKWRLRKLNKAPGGGKKKKNFVVDTQVSDMPCSIASSPHISYEPICLSLQ</sequence>
<name>A0A9W8ATP9_9FUNG</name>
<dbReference type="Proteomes" id="UP001150925">
    <property type="component" value="Unassembled WGS sequence"/>
</dbReference>
<evidence type="ECO:0000256" key="1">
    <source>
        <dbReference type="SAM" id="MobiDB-lite"/>
    </source>
</evidence>
<evidence type="ECO:0000313" key="2">
    <source>
        <dbReference type="EMBL" id="KAJ1961952.1"/>
    </source>
</evidence>
<dbReference type="AlphaFoldDB" id="A0A9W8ATP9"/>
<gene>
    <name evidence="2" type="ORF">IWQ62_003686</name>
</gene>
<feature type="region of interest" description="Disordered" evidence="1">
    <location>
        <begin position="1"/>
        <end position="44"/>
    </location>
</feature>
<protein>
    <submittedName>
        <fullName evidence="2">Uncharacterized protein</fullName>
    </submittedName>
</protein>
<keyword evidence="3" id="KW-1185">Reference proteome</keyword>
<proteinExistence type="predicted"/>
<dbReference type="EMBL" id="JANBPY010001040">
    <property type="protein sequence ID" value="KAJ1961952.1"/>
    <property type="molecule type" value="Genomic_DNA"/>
</dbReference>